<dbReference type="EMBL" id="JACIJH010000005">
    <property type="protein sequence ID" value="MBB5706752.1"/>
    <property type="molecule type" value="Genomic_DNA"/>
</dbReference>
<reference evidence="7 8" key="1">
    <citation type="submission" date="2020-08" db="EMBL/GenBank/DDBJ databases">
        <title>Genomic Encyclopedia of Type Strains, Phase IV (KMG-IV): sequencing the most valuable type-strain genomes for metagenomic binning, comparative biology and taxonomic classification.</title>
        <authorList>
            <person name="Goeker M."/>
        </authorList>
    </citation>
    <scope>NUCLEOTIDE SEQUENCE [LARGE SCALE GENOMIC DNA]</scope>
    <source>
        <strain evidence="7 8">DSM 27163</strain>
    </source>
</reference>
<evidence type="ECO:0000256" key="1">
    <source>
        <dbReference type="ARBA" id="ARBA00023015"/>
    </source>
</evidence>
<dbReference type="InterPro" id="IPR009057">
    <property type="entry name" value="Homeodomain-like_sf"/>
</dbReference>
<evidence type="ECO:0000259" key="6">
    <source>
        <dbReference type="PROSITE" id="PS50977"/>
    </source>
</evidence>
<organism evidence="7 8">
    <name type="scientific">Sphingopyxis panaciterrulae</name>
    <dbReference type="NCBI Taxonomy" id="462372"/>
    <lineage>
        <taxon>Bacteria</taxon>
        <taxon>Pseudomonadati</taxon>
        <taxon>Pseudomonadota</taxon>
        <taxon>Alphaproteobacteria</taxon>
        <taxon>Sphingomonadales</taxon>
        <taxon>Sphingomonadaceae</taxon>
        <taxon>Sphingopyxis</taxon>
    </lineage>
</organism>
<protein>
    <submittedName>
        <fullName evidence="7">AcrR family transcriptional regulator</fullName>
    </submittedName>
</protein>
<dbReference type="InterPro" id="IPR001647">
    <property type="entry name" value="HTH_TetR"/>
</dbReference>
<dbReference type="InterPro" id="IPR050109">
    <property type="entry name" value="HTH-type_TetR-like_transc_reg"/>
</dbReference>
<keyword evidence="8" id="KW-1185">Reference proteome</keyword>
<dbReference type="GO" id="GO:0003700">
    <property type="term" value="F:DNA-binding transcription factor activity"/>
    <property type="evidence" value="ECO:0007669"/>
    <property type="project" value="TreeGrafter"/>
</dbReference>
<evidence type="ECO:0000256" key="3">
    <source>
        <dbReference type="ARBA" id="ARBA00023163"/>
    </source>
</evidence>
<evidence type="ECO:0000313" key="8">
    <source>
        <dbReference type="Proteomes" id="UP000537161"/>
    </source>
</evidence>
<dbReference type="InterPro" id="IPR011075">
    <property type="entry name" value="TetR_C"/>
</dbReference>
<keyword evidence="3" id="KW-0804">Transcription</keyword>
<dbReference type="RefSeq" id="WP_184097940.1">
    <property type="nucleotide sequence ID" value="NZ_JACIJH010000005.1"/>
</dbReference>
<gene>
    <name evidence="7" type="ORF">FHR21_002109</name>
</gene>
<keyword evidence="1" id="KW-0805">Transcription regulation</keyword>
<dbReference type="PROSITE" id="PS50977">
    <property type="entry name" value="HTH_TETR_2"/>
    <property type="match status" value="1"/>
</dbReference>
<dbReference type="SUPFAM" id="SSF46689">
    <property type="entry name" value="Homeodomain-like"/>
    <property type="match status" value="1"/>
</dbReference>
<feature type="domain" description="HTH tetR-type" evidence="6">
    <location>
        <begin position="36"/>
        <end position="96"/>
    </location>
</feature>
<dbReference type="PANTHER" id="PTHR30055:SF234">
    <property type="entry name" value="HTH-TYPE TRANSCRIPTIONAL REGULATOR BETI"/>
    <property type="match status" value="1"/>
</dbReference>
<dbReference type="InterPro" id="IPR036271">
    <property type="entry name" value="Tet_transcr_reg_TetR-rel_C_sf"/>
</dbReference>
<comment type="caution">
    <text evidence="7">The sequence shown here is derived from an EMBL/GenBank/DDBJ whole genome shotgun (WGS) entry which is preliminary data.</text>
</comment>
<sequence length="230" mass="24850">MNREKQGQDRILRNEPALADQDAPEANGRKLGAKGQRTRQQLIDATVALLETHGLRDVSVVDVARAAQTSPATFYVYFKGVPEVVLAALEGASQTSPELEAIIARDWLVPGADEAAAAFVECYTDLWNRNRTIFVVRNLAAEEGDVRFYEARMKQARPMMDAISQQVERAQAAGRTPAHLSSRSCAGTVLMILERLSAIGPMSSHSDGVGYADLKAAAAHSIAMMLGARG</sequence>
<feature type="DNA-binding region" description="H-T-H motif" evidence="4">
    <location>
        <begin position="59"/>
        <end position="78"/>
    </location>
</feature>
<feature type="region of interest" description="Disordered" evidence="5">
    <location>
        <begin position="1"/>
        <end position="35"/>
    </location>
</feature>
<dbReference type="Gene3D" id="1.10.357.10">
    <property type="entry name" value="Tetracycline Repressor, domain 2"/>
    <property type="match status" value="1"/>
</dbReference>
<keyword evidence="2 4" id="KW-0238">DNA-binding</keyword>
<name>A0A7W9EQJ7_9SPHN</name>
<evidence type="ECO:0000256" key="2">
    <source>
        <dbReference type="ARBA" id="ARBA00023125"/>
    </source>
</evidence>
<dbReference type="Pfam" id="PF00440">
    <property type="entry name" value="TetR_N"/>
    <property type="match status" value="1"/>
</dbReference>
<evidence type="ECO:0000313" key="7">
    <source>
        <dbReference type="EMBL" id="MBB5706752.1"/>
    </source>
</evidence>
<proteinExistence type="predicted"/>
<evidence type="ECO:0000256" key="5">
    <source>
        <dbReference type="SAM" id="MobiDB-lite"/>
    </source>
</evidence>
<dbReference type="PANTHER" id="PTHR30055">
    <property type="entry name" value="HTH-TYPE TRANSCRIPTIONAL REGULATOR RUTR"/>
    <property type="match status" value="1"/>
</dbReference>
<accession>A0A7W9EQJ7</accession>
<feature type="compositionally biased region" description="Basic and acidic residues" evidence="5">
    <location>
        <begin position="1"/>
        <end position="13"/>
    </location>
</feature>
<evidence type="ECO:0000256" key="4">
    <source>
        <dbReference type="PROSITE-ProRule" id="PRU00335"/>
    </source>
</evidence>
<dbReference type="SUPFAM" id="SSF48498">
    <property type="entry name" value="Tetracyclin repressor-like, C-terminal domain"/>
    <property type="match status" value="1"/>
</dbReference>
<dbReference type="GO" id="GO:0000976">
    <property type="term" value="F:transcription cis-regulatory region binding"/>
    <property type="evidence" value="ECO:0007669"/>
    <property type="project" value="TreeGrafter"/>
</dbReference>
<dbReference type="AlphaFoldDB" id="A0A7W9EQJ7"/>
<dbReference type="Pfam" id="PF19352">
    <property type="entry name" value="TetR_C_38"/>
    <property type="match status" value="1"/>
</dbReference>
<dbReference type="Proteomes" id="UP000537161">
    <property type="component" value="Unassembled WGS sequence"/>
</dbReference>